<comment type="caution">
    <text evidence="1">The sequence shown here is derived from an EMBL/GenBank/DDBJ whole genome shotgun (WGS) entry which is preliminary data.</text>
</comment>
<dbReference type="Proteomes" id="UP000261082">
    <property type="component" value="Unassembled WGS sequence"/>
</dbReference>
<organism evidence="1 2">
    <name type="scientific">Marixanthomonas ophiurae</name>
    <dbReference type="NCBI Taxonomy" id="387659"/>
    <lineage>
        <taxon>Bacteria</taxon>
        <taxon>Pseudomonadati</taxon>
        <taxon>Bacteroidota</taxon>
        <taxon>Flavobacteriia</taxon>
        <taxon>Flavobacteriales</taxon>
        <taxon>Flavobacteriaceae</taxon>
        <taxon>Marixanthomonas</taxon>
    </lineage>
</organism>
<evidence type="ECO:0000313" key="1">
    <source>
        <dbReference type="EMBL" id="RFN58807.1"/>
    </source>
</evidence>
<proteinExistence type="predicted"/>
<dbReference type="AlphaFoldDB" id="A0A3E1Q9J1"/>
<reference evidence="1 2" key="1">
    <citation type="journal article" date="2007" name="Int. J. Syst. Evol. Microbiol.">
        <title>Marixanthomonas ophiurae gen. nov., sp. nov., a marine bacterium of the family Flavobacteriaceae isolated from a deep-sea brittle star.</title>
        <authorList>
            <person name="Romanenko L.A."/>
            <person name="Uchino M."/>
            <person name="Frolova G.M."/>
            <person name="Mikhailov V.V."/>
        </authorList>
    </citation>
    <scope>NUCLEOTIDE SEQUENCE [LARGE SCALE GENOMIC DNA]</scope>
    <source>
        <strain evidence="1 2">KMM 3046</strain>
    </source>
</reference>
<dbReference type="EMBL" id="QVID01000001">
    <property type="protein sequence ID" value="RFN58807.1"/>
    <property type="molecule type" value="Genomic_DNA"/>
</dbReference>
<evidence type="ECO:0000313" key="2">
    <source>
        <dbReference type="Proteomes" id="UP000261082"/>
    </source>
</evidence>
<name>A0A3E1Q9J1_9FLAO</name>
<accession>A0A3E1Q9J1</accession>
<sequence length="97" mass="11781">MKNLEENWIERLDFYEIAHKKINDYFVINHDKTSGDYVIMVDFYNDKIEVAHHEYVYIYLEMNFRLEESLKDINIDDLIGSNFPENYRIGLINELLN</sequence>
<protein>
    <submittedName>
        <fullName evidence="1">Uncharacterized protein</fullName>
    </submittedName>
</protein>
<dbReference type="RefSeq" id="WP_117157831.1">
    <property type="nucleotide sequence ID" value="NZ_QVID01000001.1"/>
</dbReference>
<keyword evidence="2" id="KW-1185">Reference proteome</keyword>
<gene>
    <name evidence="1" type="ORF">DZ858_01625</name>
</gene>